<reference evidence="3 4" key="1">
    <citation type="submission" date="2018-10" db="EMBL/GenBank/DDBJ databases">
        <title>Genomic Encyclopedia of Archaeal and Bacterial Type Strains, Phase II (KMG-II): from individual species to whole genera.</title>
        <authorList>
            <person name="Goeker M."/>
        </authorList>
    </citation>
    <scope>NUCLEOTIDE SEQUENCE [LARGE SCALE GENOMIC DNA]</scope>
    <source>
        <strain evidence="3 4">DSM 45657</strain>
    </source>
</reference>
<evidence type="ECO:0000313" key="3">
    <source>
        <dbReference type="EMBL" id="RLK61906.1"/>
    </source>
</evidence>
<feature type="domain" description="Thiopeptide-type bacteriocin biosynthesis" evidence="2">
    <location>
        <begin position="742"/>
        <end position="982"/>
    </location>
</feature>
<dbReference type="OrthoDB" id="1273722at2"/>
<gene>
    <name evidence="3" type="ORF">CLV68_2451</name>
</gene>
<organism evidence="3 4">
    <name type="scientific">Actinokineospora cianjurensis</name>
    <dbReference type="NCBI Taxonomy" id="585224"/>
    <lineage>
        <taxon>Bacteria</taxon>
        <taxon>Bacillati</taxon>
        <taxon>Actinomycetota</taxon>
        <taxon>Actinomycetes</taxon>
        <taxon>Pseudonocardiales</taxon>
        <taxon>Pseudonocardiaceae</taxon>
        <taxon>Actinokineospora</taxon>
    </lineage>
</organism>
<evidence type="ECO:0000313" key="4">
    <source>
        <dbReference type="Proteomes" id="UP000282454"/>
    </source>
</evidence>
<dbReference type="InterPro" id="IPR023809">
    <property type="entry name" value="Thiopep_bacteriocin_synth_dom"/>
</dbReference>
<proteinExistence type="predicted"/>
<name>A0A421BC39_9PSEU</name>
<dbReference type="RefSeq" id="WP_121390476.1">
    <property type="nucleotide sequence ID" value="NZ_RCDD01000001.1"/>
</dbReference>
<keyword evidence="4" id="KW-1185">Reference proteome</keyword>
<dbReference type="Pfam" id="PF04738">
    <property type="entry name" value="Lant_dehydr_N"/>
    <property type="match status" value="1"/>
</dbReference>
<comment type="caution">
    <text evidence="3">The sequence shown here is derived from an EMBL/GenBank/DDBJ whole genome shotgun (WGS) entry which is preliminary data.</text>
</comment>
<dbReference type="Pfam" id="PF14028">
    <property type="entry name" value="Lant_dehydr_C"/>
    <property type="match status" value="1"/>
</dbReference>
<dbReference type="EMBL" id="RCDD01000001">
    <property type="protein sequence ID" value="RLK61906.1"/>
    <property type="molecule type" value="Genomic_DNA"/>
</dbReference>
<evidence type="ECO:0000259" key="1">
    <source>
        <dbReference type="Pfam" id="PF04738"/>
    </source>
</evidence>
<dbReference type="InterPro" id="IPR006827">
    <property type="entry name" value="Lant_deHydtase_N"/>
</dbReference>
<accession>A0A421BC39</accession>
<feature type="domain" description="Lantibiotic dehydratase N-terminal" evidence="1">
    <location>
        <begin position="50"/>
        <end position="672"/>
    </location>
</feature>
<protein>
    <submittedName>
        <fullName evidence="3">Thiopeptide-type bacteriocin biosynthesis protein</fullName>
    </submittedName>
</protein>
<dbReference type="Proteomes" id="UP000282454">
    <property type="component" value="Unassembled WGS sequence"/>
</dbReference>
<sequence length="994" mass="109431">MSTDSKLLYRHTGAALLRAAARPLDETQDDWPDLGDTESCRTWLKRTWSRSTFADAVRIASPTFAERLDSLDSLRPKEVRRAAATAVRYALRACTRHTPFGLFAGVASAEIGSPGMSRWGQGHHEVARVDSQWLAGVIARLEAEPILLERLKVMFTNLAVERGSRLEAPCGPETVSIRLTGPVAFTQASASTPILFAELVDLLLAKYPNADRATITRMVSELVRQQVLITSLRAPLTVVDPLGHLLDQLHAAGAEYVAGLEALVDELCAVDVLIRRHNRHALGDNQNRAVRIEIGRRMREVSTGGRTPLAIDLRLDCDVRVPEQVVRDVEGAATALARLTAQPTGEPAWRDYYTVFCDRYGTGTLVPLTEVVHPDSGLGFPSGYPGSVRPSSFRTGSDRDQTLLSLAWTALADQRREVVLDEPAIESLMVSEATQPRYPAHVEVAARIHATDINALDQGDYLLTITPGRSLGTFTSRFATIAPGTDLRRIYASVPTVARQAVPAQLSFPPVYAHAENVCRVPEYLPDVLSLGEHRADATMALDDLAVTATRDGFHLVSLTSQRIIEPQAFHGLALQKQSPPLARFLAHLSRGLQASWHKFDWGSHANQMPYLPRIRHGRAILSPARWRLASADAPSLESWRKRWDVPDLVELAADDRSLRLNLNESTHVALLVAHMERTGDATLVETINDPGELGWIGGFAHEIVFPLTSTQAPASAPTGRTARRISCRTHGVVPGAPTAAWLNAKLHTHPQRINEIITDRLPTLLDPLGGPPFWFVRYRSATETDHLRLRLPADGTDVHVALGRWAEALRRDGAISRLVLDTYFPEVGRYGAGEAMAAAENVFVADSQATAAQLRYLPEQREAMVVVNMVATVCALLGGEVAIQWLVDHPAPPGPAIDRPLFDQVLALLRGPATSPPDGWNQTLIQTWERRAEALAAYRSHLTDDNQVATAVESLLHMHHNRLIGIDRDYEIRCRRLVRQVALTWAHRRGGSR</sequence>
<dbReference type="AlphaFoldDB" id="A0A421BC39"/>
<dbReference type="NCBIfam" id="TIGR03891">
    <property type="entry name" value="thiopep_ocin"/>
    <property type="match status" value="1"/>
</dbReference>
<evidence type="ECO:0000259" key="2">
    <source>
        <dbReference type="Pfam" id="PF14028"/>
    </source>
</evidence>